<reference evidence="1 2" key="1">
    <citation type="submission" date="2018-03" db="EMBL/GenBank/DDBJ databases">
        <title>Aeromonas veronii whole genome sequencing and analysis.</title>
        <authorList>
            <person name="Xie H."/>
            <person name="Liu T."/>
            <person name="Wang K."/>
        </authorList>
    </citation>
    <scope>NUCLEOTIDE SEQUENCE [LARGE SCALE GENOMIC DNA]</scope>
    <source>
        <strain evidence="1 2">XH.VA.1</strain>
    </source>
</reference>
<sequence length="163" mass="18029">MFVERHDIHLNWHQACQLFADNNRGKVADLGRTIGMKHPQTLSNKLNPEQEHELTVAEMISLYHATKDETLFDGALLCCGLTAVAIPKGERAPSLTHQVINLNSQIANIGLHTLELTERGRITSHEHRTFMSIATAAMGSVALLINDVEQRFQVVSPLAALAM</sequence>
<accession>A0A2T4N3K1</accession>
<dbReference type="GO" id="GO:0003677">
    <property type="term" value="F:DNA binding"/>
    <property type="evidence" value="ECO:0007669"/>
    <property type="project" value="InterPro"/>
</dbReference>
<dbReference type="Pfam" id="PF06892">
    <property type="entry name" value="Phage_CP76"/>
    <property type="match status" value="1"/>
</dbReference>
<dbReference type="AlphaFoldDB" id="A0A2T4N3K1"/>
<dbReference type="Proteomes" id="UP000241986">
    <property type="component" value="Unassembled WGS sequence"/>
</dbReference>
<protein>
    <recommendedName>
        <fullName evidence="3">Phage regulatory CII family protein</fullName>
    </recommendedName>
</protein>
<proteinExistence type="predicted"/>
<dbReference type="KEGG" id="avo:AMS64_15680"/>
<evidence type="ECO:0000313" key="1">
    <source>
        <dbReference type="EMBL" id="PTH81383.1"/>
    </source>
</evidence>
<evidence type="ECO:0000313" key="2">
    <source>
        <dbReference type="Proteomes" id="UP000241986"/>
    </source>
</evidence>
<name>A0A2T4N3K1_AERVE</name>
<dbReference type="EMBL" id="PZKL01000022">
    <property type="protein sequence ID" value="PTH81383.1"/>
    <property type="molecule type" value="Genomic_DNA"/>
</dbReference>
<comment type="caution">
    <text evidence="1">The sequence shown here is derived from an EMBL/GenBank/DDBJ whole genome shotgun (WGS) entry which is preliminary data.</text>
</comment>
<dbReference type="InterPro" id="IPR009679">
    <property type="entry name" value="Phage_186_CII-like"/>
</dbReference>
<gene>
    <name evidence="1" type="ORF">DAA48_09565</name>
</gene>
<organism evidence="1 2">
    <name type="scientific">Aeromonas veronii</name>
    <dbReference type="NCBI Taxonomy" id="654"/>
    <lineage>
        <taxon>Bacteria</taxon>
        <taxon>Pseudomonadati</taxon>
        <taxon>Pseudomonadota</taxon>
        <taxon>Gammaproteobacteria</taxon>
        <taxon>Aeromonadales</taxon>
        <taxon>Aeromonadaceae</taxon>
        <taxon>Aeromonas</taxon>
    </lineage>
</organism>
<evidence type="ECO:0008006" key="3">
    <source>
        <dbReference type="Google" id="ProtNLM"/>
    </source>
</evidence>
<dbReference type="RefSeq" id="WP_064336810.1">
    <property type="nucleotide sequence ID" value="NZ_CAWOON010000018.1"/>
</dbReference>